<dbReference type="InterPro" id="IPR036873">
    <property type="entry name" value="Rhodanese-like_dom_sf"/>
</dbReference>
<name>W9V0U7_9GAMM</name>
<dbReference type="STRING" id="1229521.D791_00286"/>
<dbReference type="Pfam" id="PF00581">
    <property type="entry name" value="Rhodanese"/>
    <property type="match status" value="2"/>
</dbReference>
<dbReference type="OrthoDB" id="9781034at2"/>
<proteinExistence type="predicted"/>
<dbReference type="Gene3D" id="3.40.250.10">
    <property type="entry name" value="Rhodanese-like domain"/>
    <property type="match status" value="2"/>
</dbReference>
<reference evidence="5 6" key="2">
    <citation type="journal article" date="2015" name="Syst. Appl. Microbiol.">
        <title>Nitrincola nitratireducens sp. nov. isolated from a haloalkaline crater lake.</title>
        <authorList>
            <person name="Singh A."/>
            <person name="Vaidya B."/>
            <person name="Tanuku N.R."/>
            <person name="Pinnaka A.K."/>
        </authorList>
    </citation>
    <scope>NUCLEOTIDE SEQUENCE [LARGE SCALE GENOMIC DNA]</scope>
    <source>
        <strain evidence="5 6">AK23</strain>
    </source>
</reference>
<dbReference type="FunFam" id="3.40.250.10:FF:000001">
    <property type="entry name" value="Sulfurtransferase"/>
    <property type="match status" value="1"/>
</dbReference>
<comment type="caution">
    <text evidence="5">The sequence shown here is derived from an EMBL/GenBank/DDBJ whole genome shotgun (WGS) entry which is preliminary data.</text>
</comment>
<accession>W9V0U7</accession>
<dbReference type="SMART" id="SM00450">
    <property type="entry name" value="RHOD"/>
    <property type="match status" value="2"/>
</dbReference>
<evidence type="ECO:0000313" key="5">
    <source>
        <dbReference type="EMBL" id="EXJ12944.1"/>
    </source>
</evidence>
<feature type="domain" description="Rhodanese" evidence="4">
    <location>
        <begin position="166"/>
        <end position="279"/>
    </location>
</feature>
<feature type="domain" description="Rhodanese" evidence="4">
    <location>
        <begin position="17"/>
        <end position="134"/>
    </location>
</feature>
<keyword evidence="1 3" id="KW-0808">Transferase</keyword>
<dbReference type="SUPFAM" id="SSF52821">
    <property type="entry name" value="Rhodanese/Cell cycle control phosphatase"/>
    <property type="match status" value="2"/>
</dbReference>
<evidence type="ECO:0000256" key="1">
    <source>
        <dbReference type="ARBA" id="ARBA00022679"/>
    </source>
</evidence>
<dbReference type="PROSITE" id="PS50206">
    <property type="entry name" value="RHODANESE_3"/>
    <property type="match status" value="2"/>
</dbReference>
<gene>
    <name evidence="5" type="primary">sseA</name>
    <name evidence="5" type="ORF">D791_00286</name>
</gene>
<keyword evidence="6" id="KW-1185">Reference proteome</keyword>
<evidence type="ECO:0000259" key="4">
    <source>
        <dbReference type="PROSITE" id="PS50206"/>
    </source>
</evidence>
<dbReference type="CDD" id="cd01448">
    <property type="entry name" value="TST_Repeat_1"/>
    <property type="match status" value="1"/>
</dbReference>
<reference evidence="6" key="1">
    <citation type="submission" date="2012-11" db="EMBL/GenBank/DDBJ databases">
        <authorList>
            <person name="Singh A."/>
            <person name="Pinnaka A.K."/>
            <person name="Vaidya B."/>
        </authorList>
    </citation>
    <scope>NUCLEOTIDE SEQUENCE [LARGE SCALE GENOMIC DNA]</scope>
    <source>
        <strain evidence="6">AK23</strain>
    </source>
</reference>
<dbReference type="AlphaFoldDB" id="W9V0U7"/>
<protein>
    <recommendedName>
        <fullName evidence="3">Sulfurtransferase</fullName>
    </recommendedName>
</protein>
<dbReference type="EMBL" id="AONB01000001">
    <property type="protein sequence ID" value="EXJ12944.1"/>
    <property type="molecule type" value="Genomic_DNA"/>
</dbReference>
<dbReference type="PANTHER" id="PTHR11364">
    <property type="entry name" value="THIOSULFATE SULFERTANSFERASE"/>
    <property type="match status" value="1"/>
</dbReference>
<organism evidence="5 6">
    <name type="scientific">Nitrincola nitratireducens</name>
    <dbReference type="NCBI Taxonomy" id="1229521"/>
    <lineage>
        <taxon>Bacteria</taxon>
        <taxon>Pseudomonadati</taxon>
        <taxon>Pseudomonadota</taxon>
        <taxon>Gammaproteobacteria</taxon>
        <taxon>Oceanospirillales</taxon>
        <taxon>Oceanospirillaceae</taxon>
        <taxon>Nitrincola</taxon>
    </lineage>
</organism>
<sequence length="282" mass="30807">MHASPLVTSEWLQTHLQDPDLVVIEASIGKVIGKEPIEYDSPVCIPNAIKLDIETDLSDLTSSSVHAFPTLEQMRSLLKRVGINQRQTLVIYDNQGIYAAPRVWWIFKTFGFDKVYILDGGLPHWLQEGRAVASAYTASTGCLVDDALQLHSANLKSSAEILSNIESSSFKVVDARSEDRFMGRVSEPRPGVRSGHIPQSLNLPFLKVLDGHLYKSPQDLDQIFVALALEPSRPIAFSCGSGITACILLVAAIVSGREQVSLYDGSWAEWGAGEGFPVEGEA</sequence>
<keyword evidence="5" id="KW-0670">Pyruvate</keyword>
<evidence type="ECO:0000256" key="3">
    <source>
        <dbReference type="RuleBase" id="RU000507"/>
    </source>
</evidence>
<dbReference type="PANTHER" id="PTHR11364:SF27">
    <property type="entry name" value="SULFURTRANSFERASE"/>
    <property type="match status" value="1"/>
</dbReference>
<dbReference type="InterPro" id="IPR001307">
    <property type="entry name" value="Thiosulphate_STrfase_CS"/>
</dbReference>
<evidence type="ECO:0000313" key="6">
    <source>
        <dbReference type="Proteomes" id="UP000019464"/>
    </source>
</evidence>
<dbReference type="GO" id="GO:0004792">
    <property type="term" value="F:thiosulfate-cyanide sulfurtransferase activity"/>
    <property type="evidence" value="ECO:0007669"/>
    <property type="project" value="InterPro"/>
</dbReference>
<dbReference type="CDD" id="cd01449">
    <property type="entry name" value="TST_Repeat_2"/>
    <property type="match status" value="1"/>
</dbReference>
<evidence type="ECO:0000256" key="2">
    <source>
        <dbReference type="ARBA" id="ARBA00022737"/>
    </source>
</evidence>
<dbReference type="PROSITE" id="PS00683">
    <property type="entry name" value="RHODANESE_2"/>
    <property type="match status" value="1"/>
</dbReference>
<dbReference type="InterPro" id="IPR045078">
    <property type="entry name" value="TST/MPST-like"/>
</dbReference>
<dbReference type="PATRIC" id="fig|1229521.3.peg.296"/>
<keyword evidence="2" id="KW-0677">Repeat</keyword>
<dbReference type="Proteomes" id="UP000019464">
    <property type="component" value="Unassembled WGS sequence"/>
</dbReference>
<dbReference type="InterPro" id="IPR001763">
    <property type="entry name" value="Rhodanese-like_dom"/>
</dbReference>